<dbReference type="InterPro" id="IPR008319">
    <property type="entry name" value="GyrI-like_CCH_Lin2189-like"/>
</dbReference>
<dbReference type="InterPro" id="IPR029442">
    <property type="entry name" value="GyrI-like"/>
</dbReference>
<dbReference type="EMBL" id="FNTB01000001">
    <property type="protein sequence ID" value="SEC48423.1"/>
    <property type="molecule type" value="Genomic_DNA"/>
</dbReference>
<gene>
    <name evidence="2" type="ORF">SAMN05192540_3289</name>
</gene>
<dbReference type="Gene3D" id="3.20.80.10">
    <property type="entry name" value="Regulatory factor, effector binding domain"/>
    <property type="match status" value="1"/>
</dbReference>
<evidence type="ECO:0000313" key="3">
    <source>
        <dbReference type="Proteomes" id="UP000183038"/>
    </source>
</evidence>
<protein>
    <recommendedName>
        <fullName evidence="1">GyrI-like small molecule binding domain-containing protein</fullName>
    </recommendedName>
</protein>
<evidence type="ECO:0000313" key="2">
    <source>
        <dbReference type="EMBL" id="SEC48423.1"/>
    </source>
</evidence>
<dbReference type="SUPFAM" id="SSF55136">
    <property type="entry name" value="Probable bacterial effector-binding domain"/>
    <property type="match status" value="1"/>
</dbReference>
<feature type="domain" description="GyrI-like small molecule binding" evidence="1">
    <location>
        <begin position="34"/>
        <end position="217"/>
    </location>
</feature>
<sequence>MQPLYIFIYFVYMAHSLKHEWRKKEKNIYLPKKEPVLITIPQFQYITIKGSGNPNSKLFQEHIQALYSTAYTIKMNLKQMELLPNNYMDWTVYPLEGFWDISEKAKLNFTGEINKDELVFELMIRQPAFITSDFFNEMLELVKNKKPQKVLDKVKFKTIDEGDCIQMLHMGSFDKEDETFKIMETFAKNKGLKRKSKIHKEIYLSDFRKTPESKLKTVLRFTTEP</sequence>
<dbReference type="InterPro" id="IPR011256">
    <property type="entry name" value="Reg_factor_effector_dom_sf"/>
</dbReference>
<dbReference type="Proteomes" id="UP000183038">
    <property type="component" value="Unassembled WGS sequence"/>
</dbReference>
<evidence type="ECO:0000259" key="1">
    <source>
        <dbReference type="Pfam" id="PF06445"/>
    </source>
</evidence>
<proteinExistence type="predicted"/>
<dbReference type="PIRSF" id="PIRSF031644">
    <property type="entry name" value="UCP031644"/>
    <property type="match status" value="1"/>
</dbReference>
<dbReference type="AlphaFoldDB" id="A0A1H4SW72"/>
<dbReference type="Pfam" id="PF06445">
    <property type="entry name" value="GyrI-like"/>
    <property type="match status" value="1"/>
</dbReference>
<organism evidence="2 3">
    <name type="scientific">Maribacter dokdonensis</name>
    <dbReference type="NCBI Taxonomy" id="320912"/>
    <lineage>
        <taxon>Bacteria</taxon>
        <taxon>Pseudomonadati</taxon>
        <taxon>Bacteroidota</taxon>
        <taxon>Flavobacteriia</taxon>
        <taxon>Flavobacteriales</taxon>
        <taxon>Flavobacteriaceae</taxon>
        <taxon>Maribacter</taxon>
    </lineage>
</organism>
<reference evidence="2 3" key="1">
    <citation type="submission" date="2016-10" db="EMBL/GenBank/DDBJ databases">
        <authorList>
            <person name="de Groot N.N."/>
        </authorList>
    </citation>
    <scope>NUCLEOTIDE SEQUENCE [LARGE SCALE GENOMIC DNA]</scope>
    <source>
        <strain evidence="2 3">MAR_2009_71</strain>
    </source>
</reference>
<accession>A0A1H4SW72</accession>
<name>A0A1H4SW72_9FLAO</name>